<gene>
    <name evidence="2" type="ORF">GCM10010507_14840</name>
</gene>
<dbReference type="Proteomes" id="UP000646244">
    <property type="component" value="Unassembled WGS sequence"/>
</dbReference>
<keyword evidence="1" id="KW-1133">Transmembrane helix</keyword>
<dbReference type="AlphaFoldDB" id="A0A918TCL1"/>
<evidence type="ECO:0000313" key="2">
    <source>
        <dbReference type="EMBL" id="GHC41512.1"/>
    </source>
</evidence>
<keyword evidence="1" id="KW-0812">Transmembrane</keyword>
<name>A0A918TCL1_STRCJ</name>
<accession>A0A918TCL1</accession>
<comment type="caution">
    <text evidence="2">The sequence shown here is derived from an EMBL/GenBank/DDBJ whole genome shotgun (WGS) entry which is preliminary data.</text>
</comment>
<evidence type="ECO:0000313" key="3">
    <source>
        <dbReference type="Proteomes" id="UP000646244"/>
    </source>
</evidence>
<sequence length="48" mass="5240">MRRPSATCQPNGNWRYSIGMAEGQLVVVIGLGNGGWTVVTVFWKGESE</sequence>
<feature type="transmembrane region" description="Helical" evidence="1">
    <location>
        <begin position="25"/>
        <end position="43"/>
    </location>
</feature>
<dbReference type="EMBL" id="BMVB01000004">
    <property type="protein sequence ID" value="GHC41512.1"/>
    <property type="molecule type" value="Genomic_DNA"/>
</dbReference>
<proteinExistence type="predicted"/>
<keyword evidence="1" id="KW-0472">Membrane</keyword>
<reference evidence="2" key="1">
    <citation type="journal article" date="2014" name="Int. J. Syst. Evol. Microbiol.">
        <title>Complete genome sequence of Corynebacterium casei LMG S-19264T (=DSM 44701T), isolated from a smear-ripened cheese.</title>
        <authorList>
            <consortium name="US DOE Joint Genome Institute (JGI-PGF)"/>
            <person name="Walter F."/>
            <person name="Albersmeier A."/>
            <person name="Kalinowski J."/>
            <person name="Ruckert C."/>
        </authorList>
    </citation>
    <scope>NUCLEOTIDE SEQUENCE</scope>
    <source>
        <strain evidence="2">JCM 4633</strain>
    </source>
</reference>
<protein>
    <submittedName>
        <fullName evidence="2">Uncharacterized protein</fullName>
    </submittedName>
</protein>
<reference evidence="2" key="2">
    <citation type="submission" date="2020-09" db="EMBL/GenBank/DDBJ databases">
        <authorList>
            <person name="Sun Q."/>
            <person name="Ohkuma M."/>
        </authorList>
    </citation>
    <scope>NUCLEOTIDE SEQUENCE</scope>
    <source>
        <strain evidence="2">JCM 4633</strain>
    </source>
</reference>
<evidence type="ECO:0000256" key="1">
    <source>
        <dbReference type="SAM" id="Phobius"/>
    </source>
</evidence>
<organism evidence="2 3">
    <name type="scientific">Streptomyces cinnamoneus</name>
    <name type="common">Streptoverticillium cinnamoneum</name>
    <dbReference type="NCBI Taxonomy" id="53446"/>
    <lineage>
        <taxon>Bacteria</taxon>
        <taxon>Bacillati</taxon>
        <taxon>Actinomycetota</taxon>
        <taxon>Actinomycetes</taxon>
        <taxon>Kitasatosporales</taxon>
        <taxon>Streptomycetaceae</taxon>
        <taxon>Streptomyces</taxon>
        <taxon>Streptomyces cinnamoneus group</taxon>
    </lineage>
</organism>
<dbReference type="RefSeq" id="WP_190108856.1">
    <property type="nucleotide sequence ID" value="NZ_BMVB01000004.1"/>
</dbReference>